<evidence type="ECO:0000256" key="2">
    <source>
        <dbReference type="ARBA" id="ARBA00022630"/>
    </source>
</evidence>
<keyword evidence="3" id="KW-0274">FAD</keyword>
<accession>V5BRY8</accession>
<reference evidence="6 7" key="1">
    <citation type="journal article" date="2013" name="Genome Announc.">
        <title>Draft Genome Sequence of the Methanotrophic Gammaproteobacterium Methyloglobulus morosus DSM 22980 Strain KoM1.</title>
        <authorList>
            <person name="Poehlein A."/>
            <person name="Deutzmann J.S."/>
            <person name="Daniel R."/>
            <person name="Simeonova D.D."/>
        </authorList>
    </citation>
    <scope>NUCLEOTIDE SEQUENCE [LARGE SCALE GENOMIC DNA]</scope>
    <source>
        <strain evidence="6 7">KoM1</strain>
    </source>
</reference>
<dbReference type="EMBL" id="AYLO01000113">
    <property type="protein sequence ID" value="ESS70614.1"/>
    <property type="molecule type" value="Genomic_DNA"/>
</dbReference>
<name>V5BRY8_9GAMM</name>
<dbReference type="InterPro" id="IPR036188">
    <property type="entry name" value="FAD/NAD-bd_sf"/>
</dbReference>
<sequence length="486" mass="55469">MKNSTIRTIGIIGAGVAGIGAARLLGQAGFDCEVFEKGDQVGGVWTAGYHTFGLQTPKSLYEVPDYPIPDHYPRVPSGAELQAYFENYAKDYKVYEKIRFNTEINRLEQHKNGSWLVQYNDNKSGLSEKKQFDFVVVASGIYFDPYIPELSGQKKFAGQILHSSEYRTPSSVTGRKVVVVGFGKSALDVAGDVAKFAKEVTLVYRKAHWPIPMDVLDILDVRRIYLTRLACALLPLYQRPGKWIKALHKTCPWLVSGFWRLTESIIKFQYPLKPCGVLPDERIEIDIFNLDFLPRKEVYQLIKQGIIKTQRSQIKAFTKTGIELENGSHLDCDVVIFGTGYKSNYSFLPESFKKSQEADGVYLYRHIIHPDLTNMAFIGRAATFSNSLTSHLASAWLVHLLKGKFQLPDHEQMLAEIEAIKQWKRGFMPAISSRATVIKLHMVHFHDELLRDMAINPYRKKNPFLEWFSDYRPADYREVLSEITDH</sequence>
<dbReference type="AlphaFoldDB" id="V5BRY8"/>
<evidence type="ECO:0000256" key="5">
    <source>
        <dbReference type="ARBA" id="ARBA00023002"/>
    </source>
</evidence>
<dbReference type="GO" id="GO:0050660">
    <property type="term" value="F:flavin adenine dinucleotide binding"/>
    <property type="evidence" value="ECO:0007669"/>
    <property type="project" value="InterPro"/>
</dbReference>
<dbReference type="RefSeq" id="WP_023495844.1">
    <property type="nucleotide sequence ID" value="NZ_AYLO01000113.1"/>
</dbReference>
<comment type="caution">
    <text evidence="6">The sequence shown here is derived from an EMBL/GenBank/DDBJ whole genome shotgun (WGS) entry which is preliminary data.</text>
</comment>
<keyword evidence="7" id="KW-1185">Reference proteome</keyword>
<proteinExistence type="inferred from homology"/>
<dbReference type="PIRSF" id="PIRSF000332">
    <property type="entry name" value="FMO"/>
    <property type="match status" value="1"/>
</dbReference>
<dbReference type="OrthoDB" id="9790219at2"/>
<protein>
    <submittedName>
        <fullName evidence="6">Putative flavoprotein involved in K+ transport</fullName>
    </submittedName>
</protein>
<dbReference type="Pfam" id="PF00743">
    <property type="entry name" value="FMO-like"/>
    <property type="match status" value="1"/>
</dbReference>
<dbReference type="STRING" id="1116472.MGMO_121c00100"/>
<dbReference type="PRINTS" id="PR00370">
    <property type="entry name" value="FMOXYGENASE"/>
</dbReference>
<dbReference type="InterPro" id="IPR020946">
    <property type="entry name" value="Flavin_mOase-like"/>
</dbReference>
<evidence type="ECO:0000256" key="1">
    <source>
        <dbReference type="ARBA" id="ARBA00009183"/>
    </source>
</evidence>
<dbReference type="GO" id="GO:0050661">
    <property type="term" value="F:NADP binding"/>
    <property type="evidence" value="ECO:0007669"/>
    <property type="project" value="InterPro"/>
</dbReference>
<dbReference type="SUPFAM" id="SSF51905">
    <property type="entry name" value="FAD/NAD(P)-binding domain"/>
    <property type="match status" value="2"/>
</dbReference>
<keyword evidence="5" id="KW-0560">Oxidoreductase</keyword>
<dbReference type="eggNOG" id="COG2072">
    <property type="taxonomic scope" value="Bacteria"/>
</dbReference>
<gene>
    <name evidence="6" type="ORF">MGMO_121c00100</name>
</gene>
<keyword evidence="4" id="KW-0521">NADP</keyword>
<evidence type="ECO:0000313" key="6">
    <source>
        <dbReference type="EMBL" id="ESS70614.1"/>
    </source>
</evidence>
<evidence type="ECO:0000256" key="3">
    <source>
        <dbReference type="ARBA" id="ARBA00022827"/>
    </source>
</evidence>
<keyword evidence="2" id="KW-0285">Flavoprotein</keyword>
<dbReference type="Proteomes" id="UP000017842">
    <property type="component" value="Unassembled WGS sequence"/>
</dbReference>
<dbReference type="GO" id="GO:0004499">
    <property type="term" value="F:N,N-dimethylaniline monooxygenase activity"/>
    <property type="evidence" value="ECO:0007669"/>
    <property type="project" value="InterPro"/>
</dbReference>
<comment type="similarity">
    <text evidence="1">Belongs to the FMO family.</text>
</comment>
<evidence type="ECO:0000256" key="4">
    <source>
        <dbReference type="ARBA" id="ARBA00022857"/>
    </source>
</evidence>
<dbReference type="Gene3D" id="3.50.50.60">
    <property type="entry name" value="FAD/NAD(P)-binding domain"/>
    <property type="match status" value="2"/>
</dbReference>
<dbReference type="PANTHER" id="PTHR23023">
    <property type="entry name" value="DIMETHYLANILINE MONOOXYGENASE"/>
    <property type="match status" value="1"/>
</dbReference>
<evidence type="ECO:0000313" key="7">
    <source>
        <dbReference type="Proteomes" id="UP000017842"/>
    </source>
</evidence>
<dbReference type="InterPro" id="IPR050346">
    <property type="entry name" value="FMO-like"/>
</dbReference>
<organism evidence="6 7">
    <name type="scientific">Methyloglobulus morosus KoM1</name>
    <dbReference type="NCBI Taxonomy" id="1116472"/>
    <lineage>
        <taxon>Bacteria</taxon>
        <taxon>Pseudomonadati</taxon>
        <taxon>Pseudomonadota</taxon>
        <taxon>Gammaproteobacteria</taxon>
        <taxon>Methylococcales</taxon>
        <taxon>Methylococcaceae</taxon>
        <taxon>Methyloglobulus</taxon>
    </lineage>
</organism>
<dbReference type="InterPro" id="IPR000960">
    <property type="entry name" value="Flavin_mOase"/>
</dbReference>